<dbReference type="SUPFAM" id="SSF63737">
    <property type="entry name" value="Leukotriene A4 hydrolase N-terminal domain"/>
    <property type="match status" value="1"/>
</dbReference>
<evidence type="ECO:0000256" key="1">
    <source>
        <dbReference type="ARBA" id="ARBA00010136"/>
    </source>
</evidence>
<dbReference type="GO" id="GO:0005615">
    <property type="term" value="C:extracellular space"/>
    <property type="evidence" value="ECO:0007669"/>
    <property type="project" value="TreeGrafter"/>
</dbReference>
<feature type="active site" description="Proton acceptor" evidence="8">
    <location>
        <position position="375"/>
    </location>
</feature>
<comment type="cofactor">
    <cofactor evidence="9">
        <name>Zn(2+)</name>
        <dbReference type="ChEBI" id="CHEBI:29105"/>
    </cofactor>
    <text evidence="9">Binds 1 zinc ion per subunit.</text>
</comment>
<dbReference type="InterPro" id="IPR001930">
    <property type="entry name" value="Peptidase_M1"/>
</dbReference>
<dbReference type="GO" id="GO:0043171">
    <property type="term" value="P:peptide catabolic process"/>
    <property type="evidence" value="ECO:0007669"/>
    <property type="project" value="TreeGrafter"/>
</dbReference>
<dbReference type="InterPro" id="IPR027268">
    <property type="entry name" value="Peptidase_M4/M1_CTD_sf"/>
</dbReference>
<dbReference type="Gene3D" id="2.60.40.1730">
    <property type="entry name" value="tricorn interacting facor f3 domain"/>
    <property type="match status" value="1"/>
</dbReference>
<evidence type="ECO:0000256" key="8">
    <source>
        <dbReference type="PIRSR" id="PIRSR634016-1"/>
    </source>
</evidence>
<dbReference type="Proteomes" id="UP000095280">
    <property type="component" value="Unplaced"/>
</dbReference>
<dbReference type="InterPro" id="IPR050344">
    <property type="entry name" value="Peptidase_M1_aminopeptidases"/>
</dbReference>
<dbReference type="GO" id="GO:0016020">
    <property type="term" value="C:membrane"/>
    <property type="evidence" value="ECO:0007669"/>
    <property type="project" value="TreeGrafter"/>
</dbReference>
<reference evidence="16" key="1">
    <citation type="submission" date="2016-11" db="UniProtKB">
        <authorList>
            <consortium name="WormBaseParasite"/>
        </authorList>
    </citation>
    <scope>IDENTIFICATION</scope>
</reference>
<dbReference type="GO" id="GO:0008270">
    <property type="term" value="F:zinc ion binding"/>
    <property type="evidence" value="ECO:0007669"/>
    <property type="project" value="InterPro"/>
</dbReference>
<feature type="site" description="Transition state stabilizer" evidence="10">
    <location>
        <position position="460"/>
    </location>
</feature>
<dbReference type="Pfam" id="PF01433">
    <property type="entry name" value="Peptidase_M1"/>
    <property type="match status" value="1"/>
</dbReference>
<evidence type="ECO:0000313" key="16">
    <source>
        <dbReference type="WBParaSite" id="maker-uti_cns_0049215-snap-gene-0.3-mRNA-1"/>
    </source>
</evidence>
<organism evidence="15 16">
    <name type="scientific">Macrostomum lignano</name>
    <dbReference type="NCBI Taxonomy" id="282301"/>
    <lineage>
        <taxon>Eukaryota</taxon>
        <taxon>Metazoa</taxon>
        <taxon>Spiralia</taxon>
        <taxon>Lophotrochozoa</taxon>
        <taxon>Platyhelminthes</taxon>
        <taxon>Rhabditophora</taxon>
        <taxon>Macrostomorpha</taxon>
        <taxon>Macrostomida</taxon>
        <taxon>Macrostomidae</taxon>
        <taxon>Macrostomum</taxon>
    </lineage>
</organism>
<dbReference type="PANTHER" id="PTHR11533">
    <property type="entry name" value="PROTEASE M1 ZINC METALLOPROTEASE"/>
    <property type="match status" value="1"/>
</dbReference>
<dbReference type="InterPro" id="IPR042097">
    <property type="entry name" value="Aminopeptidase_N-like_N_sf"/>
</dbReference>
<feature type="domain" description="Aminopeptidase N-like N-terminal" evidence="14">
    <location>
        <begin position="157"/>
        <end position="281"/>
    </location>
</feature>
<sequence length="1007" mass="111816">RLLLPTRVAGVVPAELGEAEHAGVVSAVGSEVKVRLELTAEFLKHAPILAGNLQRLAAEATPAGQLQSVECLAFLCSLFTVSFNFWWTELRQVDGLRLNDGLLDCFGLFARLASLVVFFVKFVGLSRNLPTQSITYGNKSEQTVRLKFPCKLMGTCTSLSQKGTGCLCLNYRGQLSDRLRGFYRSVQRCRGAATSETPCALTMLCPTEARRLLPCWDEPQLKATFQVAVEIPSTCPRLTALSNMPEEERRDLPSQSSSQSEPMPARELVRFAKTPQMSTYLLAIVIGRFDCIETVCQDGVALRVFSPIGRSLQFYSELFGIPYPLPKLDLVAVPELAVGAMENWGLITYREAMLLVDENSSKFSMETVALVVGHEVAHQWFGNLVTMQWWTQLWLNEGFASWVEYLCIDHCYPEFDVWTRFIRNDFSKALELDCLDNSHPIEIDVGHPDEIDETFDAISYSKGAAVIRMLHAWLGEPAFRRGLQQYLRRHSYGNASTADLWLALSEASGQPVQQVMHDWIRRKGFPVISASLEPLPPPDSSQEASTRLQLRLRQSRFRSGQGPAVATASVGVQTELEKLDETEQLDGTAVSGERQAKMARISQNPVPDGNKFVSQHRSCSDLWRVPLLVQLSNEPEPRRLLLESAELAYPLPPSLSQLTDGHWLKLNWQCVGVFRVDYSDQMLDALVSALKRGKLGRRDRFNLQSDLFALVAYGKYFTVWSDLLANLSSVQVLAEQLGLTAAWHAFLSYLCWPAFQRLGWDFKPGESHDAGLLRGLLLTYLGQAGHAEVVAEALARFDRHASGQCRLEPDIRAGVYATAARHGGAAAFDRLLALLDSPARGNGFISSEEELRILRALGNTEDTDQIKRVLELSISPRVRQQDTPSVICSLCACGGLKARRLAWQFVKSRWPVLVSRYSGVFLLQRLVLGVCSGLCSAEDAEDLRQFFATNSAPSAARAVKQALETVQLRARLLSQDGHLIAQYLAGLRAAARDDCSDGQSTEADLLP</sequence>
<dbReference type="FunFam" id="1.10.390.10:FF:000001">
    <property type="entry name" value="Aminopeptidase"/>
    <property type="match status" value="1"/>
</dbReference>
<proteinExistence type="inferred from homology"/>
<dbReference type="CDD" id="cd09601">
    <property type="entry name" value="M1_APN-Q_like"/>
    <property type="match status" value="1"/>
</dbReference>
<feature type="binding site" evidence="9">
    <location>
        <position position="397"/>
    </location>
    <ligand>
        <name>Zn(2+)</name>
        <dbReference type="ChEBI" id="CHEBI:29105"/>
        <note>catalytic</note>
    </ligand>
</feature>
<feature type="domain" description="Peptidase M1 membrane alanine aminopeptidase" evidence="12">
    <location>
        <begin position="310"/>
        <end position="519"/>
    </location>
</feature>
<dbReference type="GO" id="GO:0006508">
    <property type="term" value="P:proteolysis"/>
    <property type="evidence" value="ECO:0007669"/>
    <property type="project" value="UniProtKB-KW"/>
</dbReference>
<evidence type="ECO:0000259" key="14">
    <source>
        <dbReference type="Pfam" id="PF17900"/>
    </source>
</evidence>
<dbReference type="Gene3D" id="1.10.390.10">
    <property type="entry name" value="Neutral Protease Domain 2"/>
    <property type="match status" value="1"/>
</dbReference>
<dbReference type="SUPFAM" id="SSF55486">
    <property type="entry name" value="Metalloproteases ('zincins'), catalytic domain"/>
    <property type="match status" value="1"/>
</dbReference>
<dbReference type="GO" id="GO:0042277">
    <property type="term" value="F:peptide binding"/>
    <property type="evidence" value="ECO:0007669"/>
    <property type="project" value="TreeGrafter"/>
</dbReference>
<dbReference type="PANTHER" id="PTHR11533:SF174">
    <property type="entry name" value="PUROMYCIN-SENSITIVE AMINOPEPTIDASE-RELATED"/>
    <property type="match status" value="1"/>
</dbReference>
<keyword evidence="7" id="KW-0482">Metalloprotease</keyword>
<dbReference type="Pfam" id="PF17900">
    <property type="entry name" value="Peptidase_M1_N"/>
    <property type="match status" value="1"/>
</dbReference>
<evidence type="ECO:0000313" key="15">
    <source>
        <dbReference type="Proteomes" id="UP000095280"/>
    </source>
</evidence>
<evidence type="ECO:0000256" key="5">
    <source>
        <dbReference type="ARBA" id="ARBA00022801"/>
    </source>
</evidence>
<evidence type="ECO:0000256" key="2">
    <source>
        <dbReference type="ARBA" id="ARBA00022438"/>
    </source>
</evidence>
<keyword evidence="6 9" id="KW-0862">Zinc</keyword>
<keyword evidence="3" id="KW-0645">Protease</keyword>
<dbReference type="Pfam" id="PF11838">
    <property type="entry name" value="ERAP1_C"/>
    <property type="match status" value="1"/>
</dbReference>
<dbReference type="GO" id="GO:0070006">
    <property type="term" value="F:metalloaminopeptidase activity"/>
    <property type="evidence" value="ECO:0007669"/>
    <property type="project" value="TreeGrafter"/>
</dbReference>
<keyword evidence="2" id="KW-0031">Aminopeptidase</keyword>
<dbReference type="InterPro" id="IPR045357">
    <property type="entry name" value="Aminopeptidase_N-like_N"/>
</dbReference>
<comment type="similarity">
    <text evidence="1">Belongs to the peptidase M1 family.</text>
</comment>
<feature type="binding site" evidence="9">
    <location>
        <position position="374"/>
    </location>
    <ligand>
        <name>Zn(2+)</name>
        <dbReference type="ChEBI" id="CHEBI:29105"/>
        <note>catalytic</note>
    </ligand>
</feature>
<feature type="binding site" evidence="9">
    <location>
        <position position="378"/>
    </location>
    <ligand>
        <name>Zn(2+)</name>
        <dbReference type="ChEBI" id="CHEBI:29105"/>
        <note>catalytic</note>
    </ligand>
</feature>
<dbReference type="WBParaSite" id="maker-uti_cns_0049215-snap-gene-0.3-mRNA-1">
    <property type="protein sequence ID" value="maker-uti_cns_0049215-snap-gene-0.3-mRNA-1"/>
    <property type="gene ID" value="maker-uti_cns_0049215-snap-gene-0.3"/>
</dbReference>
<evidence type="ECO:0000259" key="13">
    <source>
        <dbReference type="Pfam" id="PF11838"/>
    </source>
</evidence>
<evidence type="ECO:0000259" key="12">
    <source>
        <dbReference type="Pfam" id="PF01433"/>
    </source>
</evidence>
<dbReference type="AlphaFoldDB" id="A0A1I8JMI2"/>
<dbReference type="Gene3D" id="1.25.50.20">
    <property type="match status" value="1"/>
</dbReference>
<evidence type="ECO:0000256" key="3">
    <source>
        <dbReference type="ARBA" id="ARBA00022670"/>
    </source>
</evidence>
<feature type="domain" description="ERAP1-like C-terminal" evidence="13">
    <location>
        <begin position="717"/>
        <end position="967"/>
    </location>
</feature>
<dbReference type="InterPro" id="IPR024571">
    <property type="entry name" value="ERAP1-like_C_dom"/>
</dbReference>
<keyword evidence="4 9" id="KW-0479">Metal-binding</keyword>
<evidence type="ECO:0000256" key="4">
    <source>
        <dbReference type="ARBA" id="ARBA00022723"/>
    </source>
</evidence>
<keyword evidence="5" id="KW-0378">Hydrolase</keyword>
<dbReference type="PRINTS" id="PR00756">
    <property type="entry name" value="ALADIPTASE"/>
</dbReference>
<accession>A0A1I8JMI2</accession>
<evidence type="ECO:0000256" key="9">
    <source>
        <dbReference type="PIRSR" id="PIRSR634016-3"/>
    </source>
</evidence>
<evidence type="ECO:0000256" key="6">
    <source>
        <dbReference type="ARBA" id="ARBA00022833"/>
    </source>
</evidence>
<feature type="region of interest" description="Disordered" evidence="11">
    <location>
        <begin position="242"/>
        <end position="264"/>
    </location>
</feature>
<protein>
    <submittedName>
        <fullName evidence="16">Aminopeptidase</fullName>
    </submittedName>
</protein>
<dbReference type="InterPro" id="IPR014782">
    <property type="entry name" value="Peptidase_M1_dom"/>
</dbReference>
<dbReference type="GO" id="GO:0005737">
    <property type="term" value="C:cytoplasm"/>
    <property type="evidence" value="ECO:0007669"/>
    <property type="project" value="TreeGrafter"/>
</dbReference>
<keyword evidence="15" id="KW-1185">Reference proteome</keyword>
<evidence type="ECO:0000256" key="7">
    <source>
        <dbReference type="ARBA" id="ARBA00023049"/>
    </source>
</evidence>
<evidence type="ECO:0000256" key="10">
    <source>
        <dbReference type="PIRSR" id="PIRSR634016-4"/>
    </source>
</evidence>
<dbReference type="InterPro" id="IPR034016">
    <property type="entry name" value="M1_APN-typ"/>
</dbReference>
<name>A0A1I8JMI2_9PLAT</name>
<evidence type="ECO:0000256" key="11">
    <source>
        <dbReference type="SAM" id="MobiDB-lite"/>
    </source>
</evidence>